<evidence type="ECO:0000256" key="6">
    <source>
        <dbReference type="PROSITE-ProRule" id="PRU00703"/>
    </source>
</evidence>
<dbReference type="GO" id="GO:0004475">
    <property type="term" value="F:mannose-1-phosphate guanylyltransferase (GTP) activity"/>
    <property type="evidence" value="ECO:0007669"/>
    <property type="project" value="UniProtKB-EC"/>
</dbReference>
<accession>A0A292Q6W9</accession>
<dbReference type="PANTHER" id="PTHR22572">
    <property type="entry name" value="SUGAR-1-PHOSPHATE GUANYL TRANSFERASE"/>
    <property type="match status" value="1"/>
</dbReference>
<keyword evidence="6" id="KW-0129">CBS domain</keyword>
<dbReference type="CDD" id="cd06426">
    <property type="entry name" value="NTP_transferase_like_2"/>
    <property type="match status" value="1"/>
</dbReference>
<dbReference type="PROSITE" id="PS51371">
    <property type="entry name" value="CBS"/>
    <property type="match status" value="2"/>
</dbReference>
<dbReference type="InterPro" id="IPR005835">
    <property type="entry name" value="NTP_transferase_dom"/>
</dbReference>
<evidence type="ECO:0000256" key="4">
    <source>
        <dbReference type="ARBA" id="ARBA00031190"/>
    </source>
</evidence>
<evidence type="ECO:0000313" key="9">
    <source>
        <dbReference type="Proteomes" id="UP001412239"/>
    </source>
</evidence>
<dbReference type="Pfam" id="PF17836">
    <property type="entry name" value="PglD_N"/>
    <property type="match status" value="1"/>
</dbReference>
<proteinExistence type="predicted"/>
<sequence length="551" mass="60322">MLGAGGHAKVLLSLANASGLHVIGVCDPELHRLGVFEWRGLAVLGGDEALDQLDRTRVGLINGIGQVVGSNLRRVLYESAVSKGFQFPPLVHPTAFVDESAVLSQGVQILAGAVIQPDVTLGCNTIINTGASVDHDCNVAAHVHIAPGATLCGNVQIGSGAFVGAGATVIQGLVLGECAVVGAGTVMVRDLPADSILLGPTARSKSVPDEKRKEECSMEEAIATLDRVAVRIVIIVDQQRHLLGTLTDGDVRRALLKQRPLTTPIKEFMCTTPRTAGLDWNRDRILAVMEKYQLLQLPVVDLSGKVIGLETLHDLLNRQRRDNPVFLMAGGFGTRLRPLTQNCPKPLLKVGEKPILELILERFISSGFHRFFISTHYMPEMIRDHFGDGSQWGVSIRYVHEDEPLGTGGALGLLPHHEIDLPLFLMNGDLLTTLNFENLLEFHDGHPGSATMCVREYEYCVPYGVIENEGHRILSMIEKPIQRFFINAGIYLLSPELVKSVAAGNRVDMPTLLEREIEAGRDVNMFPVHEYWLDIGRMEDFQRAQQEFGTL</sequence>
<dbReference type="Gene3D" id="3.10.580.10">
    <property type="entry name" value="CBS-domain"/>
    <property type="match status" value="1"/>
</dbReference>
<evidence type="ECO:0000259" key="7">
    <source>
        <dbReference type="PROSITE" id="PS51371"/>
    </source>
</evidence>
<comment type="catalytic activity">
    <reaction evidence="5">
        <text>alpha-D-mannose 1-phosphate + GTP + H(+) = GDP-alpha-D-mannose + diphosphate</text>
        <dbReference type="Rhea" id="RHEA:15229"/>
        <dbReference type="ChEBI" id="CHEBI:15378"/>
        <dbReference type="ChEBI" id="CHEBI:33019"/>
        <dbReference type="ChEBI" id="CHEBI:37565"/>
        <dbReference type="ChEBI" id="CHEBI:57527"/>
        <dbReference type="ChEBI" id="CHEBI:58409"/>
        <dbReference type="EC" id="2.7.7.13"/>
    </reaction>
</comment>
<dbReference type="Gene3D" id="2.160.10.10">
    <property type="entry name" value="Hexapeptide repeat proteins"/>
    <property type="match status" value="1"/>
</dbReference>
<dbReference type="Pfam" id="PF00483">
    <property type="entry name" value="NTP_transferase"/>
    <property type="match status" value="1"/>
</dbReference>
<dbReference type="Gene3D" id="3.40.50.20">
    <property type="match status" value="1"/>
</dbReference>
<evidence type="ECO:0000256" key="1">
    <source>
        <dbReference type="ARBA" id="ARBA00018601"/>
    </source>
</evidence>
<dbReference type="EMBL" id="LN890959">
    <property type="protein sequence ID" value="CUS14447.1"/>
    <property type="molecule type" value="Genomic_DNA"/>
</dbReference>
<evidence type="ECO:0000256" key="3">
    <source>
        <dbReference type="ARBA" id="ARBA00030179"/>
    </source>
</evidence>
<name>A0A292Q6W9_9PEZI</name>
<dbReference type="InterPro" id="IPR000644">
    <property type="entry name" value="CBS_dom"/>
</dbReference>
<dbReference type="SUPFAM" id="SSF53448">
    <property type="entry name" value="Nucleotide-diphospho-sugar transferases"/>
    <property type="match status" value="1"/>
</dbReference>
<feature type="domain" description="CBS" evidence="7">
    <location>
        <begin position="269"/>
        <end position="325"/>
    </location>
</feature>
<dbReference type="InterPro" id="IPR046342">
    <property type="entry name" value="CBS_dom_sf"/>
</dbReference>
<dbReference type="InterPro" id="IPR050486">
    <property type="entry name" value="Mannose-1P_guanyltransferase"/>
</dbReference>
<reference evidence="8" key="1">
    <citation type="submission" date="2015-10" db="EMBL/GenBank/DDBJ databases">
        <authorList>
            <person name="Regsiter A."/>
            <person name="william w."/>
        </authorList>
    </citation>
    <scope>NUCLEOTIDE SEQUENCE</scope>
    <source>
        <strain evidence="8">Montdore</strain>
    </source>
</reference>
<dbReference type="InterPro" id="IPR011004">
    <property type="entry name" value="Trimer_LpxA-like_sf"/>
</dbReference>
<dbReference type="InterPro" id="IPR041561">
    <property type="entry name" value="PglD_N"/>
</dbReference>
<dbReference type="Proteomes" id="UP001412239">
    <property type="component" value="Unassembled WGS sequence"/>
</dbReference>
<gene>
    <name evidence="8" type="ORF">GSTUAT00001498001</name>
</gene>
<feature type="domain" description="CBS" evidence="7">
    <location>
        <begin position="200"/>
        <end position="261"/>
    </location>
</feature>
<evidence type="ECO:0000256" key="5">
    <source>
        <dbReference type="ARBA" id="ARBA00047343"/>
    </source>
</evidence>
<keyword evidence="9" id="KW-1185">Reference proteome</keyword>
<dbReference type="Pfam" id="PF00571">
    <property type="entry name" value="CBS"/>
    <property type="match status" value="2"/>
</dbReference>
<organism evidence="8 9">
    <name type="scientific">Tuber aestivum</name>
    <name type="common">summer truffle</name>
    <dbReference type="NCBI Taxonomy" id="59557"/>
    <lineage>
        <taxon>Eukaryota</taxon>
        <taxon>Fungi</taxon>
        <taxon>Dikarya</taxon>
        <taxon>Ascomycota</taxon>
        <taxon>Pezizomycotina</taxon>
        <taxon>Pezizomycetes</taxon>
        <taxon>Pezizales</taxon>
        <taxon>Tuberaceae</taxon>
        <taxon>Tuber</taxon>
    </lineage>
</organism>
<evidence type="ECO:0000313" key="8">
    <source>
        <dbReference type="EMBL" id="CUS14447.1"/>
    </source>
</evidence>
<dbReference type="SUPFAM" id="SSF54631">
    <property type="entry name" value="CBS-domain pair"/>
    <property type="match status" value="1"/>
</dbReference>
<dbReference type="AlphaFoldDB" id="A0A292Q6W9"/>
<dbReference type="NCBIfam" id="TIGR03570">
    <property type="entry name" value="NeuD_NnaD"/>
    <property type="match status" value="1"/>
</dbReference>
<protein>
    <recommendedName>
        <fullName evidence="1">Mannose-1-phosphate guanyltransferase</fullName>
    </recommendedName>
    <alternativeName>
        <fullName evidence="4">GDP-mannose pyrophosphorylase</fullName>
    </alternativeName>
    <alternativeName>
        <fullName evidence="3">GTP-mannose-1-phosphate guanylyltransferase</fullName>
    </alternativeName>
</protein>
<dbReference type="Gene3D" id="3.90.550.10">
    <property type="entry name" value="Spore Coat Polysaccharide Biosynthesis Protein SpsA, Chain A"/>
    <property type="match status" value="1"/>
</dbReference>
<dbReference type="InterPro" id="IPR029044">
    <property type="entry name" value="Nucleotide-diphossugar_trans"/>
</dbReference>
<dbReference type="SUPFAM" id="SSF51161">
    <property type="entry name" value="Trimeric LpxA-like enzymes"/>
    <property type="match status" value="1"/>
</dbReference>
<comment type="function">
    <text evidence="2">Involved in cell wall synthesis where it is required for glycosylation. Involved in cell cycle progression through cell-size checkpoint.</text>
</comment>
<evidence type="ECO:0000256" key="2">
    <source>
        <dbReference type="ARBA" id="ARBA00024813"/>
    </source>
</evidence>
<dbReference type="InterPro" id="IPR020019">
    <property type="entry name" value="AcTrfase_PglD-like"/>
</dbReference>
<dbReference type="CDD" id="cd03360">
    <property type="entry name" value="LbH_AT_putative"/>
    <property type="match status" value="1"/>
</dbReference>
<dbReference type="CDD" id="cd04607">
    <property type="entry name" value="CBS_pair_NTP_transferase_assoc"/>
    <property type="match status" value="1"/>
</dbReference>